<dbReference type="Proteomes" id="UP001472866">
    <property type="component" value="Chromosome 03"/>
</dbReference>
<evidence type="ECO:0000256" key="7">
    <source>
        <dbReference type="ARBA" id="ARBA00022840"/>
    </source>
</evidence>
<evidence type="ECO:0000256" key="10">
    <source>
        <dbReference type="PIRSR" id="PIRSR001558-1"/>
    </source>
</evidence>
<dbReference type="Gene3D" id="3.30.1490.80">
    <property type="match status" value="1"/>
</dbReference>
<accession>A0AAX4P2Y0</accession>
<dbReference type="EMBL" id="CP151503">
    <property type="protein sequence ID" value="WZN60488.1"/>
    <property type="molecule type" value="Genomic_DNA"/>
</dbReference>
<evidence type="ECO:0000256" key="6">
    <source>
        <dbReference type="ARBA" id="ARBA00022741"/>
    </source>
</evidence>
<dbReference type="Pfam" id="PF03199">
    <property type="entry name" value="GSH_synthase"/>
    <property type="match status" value="1"/>
</dbReference>
<dbReference type="GO" id="GO:0004363">
    <property type="term" value="F:glutathione synthase activity"/>
    <property type="evidence" value="ECO:0007669"/>
    <property type="project" value="UniProtKB-UniRule"/>
</dbReference>
<comment type="catalytic activity">
    <reaction evidence="9">
        <text>gamma-L-glutamyl-L-cysteine + glycine + ATP = glutathione + ADP + phosphate + H(+)</text>
        <dbReference type="Rhea" id="RHEA:13557"/>
        <dbReference type="ChEBI" id="CHEBI:15378"/>
        <dbReference type="ChEBI" id="CHEBI:30616"/>
        <dbReference type="ChEBI" id="CHEBI:43474"/>
        <dbReference type="ChEBI" id="CHEBI:57305"/>
        <dbReference type="ChEBI" id="CHEBI:57925"/>
        <dbReference type="ChEBI" id="CHEBI:58173"/>
        <dbReference type="ChEBI" id="CHEBI:456216"/>
        <dbReference type="EC" id="6.3.2.3"/>
    </reaction>
</comment>
<evidence type="ECO:0000313" key="13">
    <source>
        <dbReference type="EMBL" id="WZN60488.1"/>
    </source>
</evidence>
<evidence type="ECO:0000256" key="8">
    <source>
        <dbReference type="ARBA" id="ARBA00022842"/>
    </source>
</evidence>
<dbReference type="Gene3D" id="3.30.470.20">
    <property type="entry name" value="ATP-grasp fold, B domain"/>
    <property type="match status" value="1"/>
</dbReference>
<comment type="similarity">
    <text evidence="2 9">Belongs to the eukaryotic GSH synthase family.</text>
</comment>
<dbReference type="GO" id="GO:0043295">
    <property type="term" value="F:glutathione binding"/>
    <property type="evidence" value="ECO:0007669"/>
    <property type="project" value="UniProtKB-UniRule"/>
</dbReference>
<feature type="binding site" evidence="10">
    <location>
        <position position="254"/>
    </location>
    <ligand>
        <name>substrate</name>
    </ligand>
</feature>
<evidence type="ECO:0000256" key="1">
    <source>
        <dbReference type="ARBA" id="ARBA00004965"/>
    </source>
</evidence>
<feature type="binding site" evidence="10">
    <location>
        <position position="460"/>
    </location>
    <ligand>
        <name>ATP</name>
        <dbReference type="ChEBI" id="CHEBI:30616"/>
    </ligand>
</feature>
<dbReference type="EC" id="6.3.2.3" evidence="9"/>
<protein>
    <recommendedName>
        <fullName evidence="9">Glutathione synthetase</fullName>
        <shortName evidence="9">GSH-S</shortName>
        <ecNumber evidence="9">6.3.2.3</ecNumber>
    </recommendedName>
</protein>
<dbReference type="Pfam" id="PF03917">
    <property type="entry name" value="GSH_synth_ATP"/>
    <property type="match status" value="1"/>
</dbReference>
<dbReference type="GO" id="GO:0000287">
    <property type="term" value="F:magnesium ion binding"/>
    <property type="evidence" value="ECO:0007669"/>
    <property type="project" value="UniProtKB-UniRule"/>
</dbReference>
<dbReference type="AlphaFoldDB" id="A0AAX4P2Y0"/>
<dbReference type="Gene3D" id="3.40.50.1760">
    <property type="entry name" value="Glutathione synthase, substrate-binding domain superfamily, eukaryotic"/>
    <property type="match status" value="1"/>
</dbReference>
<feature type="binding site" evidence="10">
    <location>
        <position position="487"/>
    </location>
    <ligand>
        <name>ATP</name>
        <dbReference type="ChEBI" id="CHEBI:30616"/>
    </ligand>
</feature>
<dbReference type="InterPro" id="IPR004887">
    <property type="entry name" value="GSH_synth_subst-bd"/>
</dbReference>
<proteinExistence type="inferred from homology"/>
<feature type="domain" description="Glutathione synthase substrate-binding" evidence="12">
    <location>
        <begin position="238"/>
        <end position="340"/>
    </location>
</feature>
<dbReference type="PIRSF" id="PIRSF001558">
    <property type="entry name" value="GSHase"/>
    <property type="match status" value="1"/>
</dbReference>
<reference evidence="13 14" key="1">
    <citation type="submission" date="2024-03" db="EMBL/GenBank/DDBJ databases">
        <title>Complete genome sequence of the green alga Chloropicon roscoffensis RCC1871.</title>
        <authorList>
            <person name="Lemieux C."/>
            <person name="Pombert J.-F."/>
            <person name="Otis C."/>
            <person name="Turmel M."/>
        </authorList>
    </citation>
    <scope>NUCLEOTIDE SEQUENCE [LARGE SCALE GENOMIC DNA]</scope>
    <source>
        <strain evidence="13 14">RCC1871</strain>
    </source>
</reference>
<comment type="pathway">
    <text evidence="1 9">Sulfur metabolism; glutathione biosynthesis; glutathione from L-cysteine and L-glutamate: step 2/2.</text>
</comment>
<dbReference type="SUPFAM" id="SSF56059">
    <property type="entry name" value="Glutathione synthetase ATP-binding domain-like"/>
    <property type="match status" value="1"/>
</dbReference>
<feature type="binding site" evidence="10">
    <location>
        <position position="414"/>
    </location>
    <ligand>
        <name>ATP</name>
        <dbReference type="ChEBI" id="CHEBI:30616"/>
    </ligand>
</feature>
<dbReference type="GO" id="GO:0005524">
    <property type="term" value="F:ATP binding"/>
    <property type="evidence" value="ECO:0007669"/>
    <property type="project" value="UniProtKB-UniRule"/>
</dbReference>
<dbReference type="InterPro" id="IPR014709">
    <property type="entry name" value="Glutathione_synthase_C_euk"/>
</dbReference>
<dbReference type="InterPro" id="IPR005615">
    <property type="entry name" value="Glutathione_synthase"/>
</dbReference>
<keyword evidence="6 9" id="KW-0547">Nucleotide-binding</keyword>
<evidence type="ECO:0000256" key="5">
    <source>
        <dbReference type="ARBA" id="ARBA00022723"/>
    </source>
</evidence>
<dbReference type="Gene3D" id="3.30.1490.50">
    <property type="match status" value="1"/>
</dbReference>
<feature type="binding site" evidence="10">
    <location>
        <position position="343"/>
    </location>
    <ligand>
        <name>ATP</name>
        <dbReference type="ChEBI" id="CHEBI:30616"/>
    </ligand>
</feature>
<dbReference type="NCBIfam" id="TIGR01986">
    <property type="entry name" value="glut_syn_euk"/>
    <property type="match status" value="1"/>
</dbReference>
<dbReference type="PANTHER" id="PTHR11130:SF0">
    <property type="entry name" value="GLUTATHIONE SYNTHETASE"/>
    <property type="match status" value="1"/>
</dbReference>
<comment type="cofactor">
    <cofactor evidence="9 11">
        <name>Mg(2+)</name>
        <dbReference type="ChEBI" id="CHEBI:18420"/>
    </cofactor>
    <text evidence="9 11">Binds 1 Mg(2+) ion per subunit.</text>
</comment>
<evidence type="ECO:0000259" key="12">
    <source>
        <dbReference type="Pfam" id="PF03199"/>
    </source>
</evidence>
<evidence type="ECO:0000313" key="14">
    <source>
        <dbReference type="Proteomes" id="UP001472866"/>
    </source>
</evidence>
<gene>
    <name evidence="13" type="ORF">HKI87_03g20220</name>
</gene>
<dbReference type="Gene3D" id="1.10.1080.10">
    <property type="entry name" value="Glutathione Synthetase, Chain A, domain 3"/>
    <property type="match status" value="1"/>
</dbReference>
<dbReference type="InterPro" id="IPR016185">
    <property type="entry name" value="PreATP-grasp_dom_sf"/>
</dbReference>
<evidence type="ECO:0000256" key="9">
    <source>
        <dbReference type="PIRNR" id="PIRNR001558"/>
    </source>
</evidence>
<feature type="binding site" evidence="10">
    <location>
        <position position="493"/>
    </location>
    <ligand>
        <name>ATP</name>
        <dbReference type="ChEBI" id="CHEBI:30616"/>
    </ligand>
</feature>
<feature type="binding site" evidence="10">
    <location>
        <position position="485"/>
    </location>
    <ligand>
        <name>substrate</name>
    </ligand>
</feature>
<evidence type="ECO:0000256" key="11">
    <source>
        <dbReference type="PIRSR" id="PIRSR001558-2"/>
    </source>
</evidence>
<evidence type="ECO:0000256" key="2">
    <source>
        <dbReference type="ARBA" id="ARBA00010385"/>
    </source>
</evidence>
<sequence>MVASGAAAGSSVGGAPGEEASFISALKSEVLTYTAMNGLLMLESSDEVGLVHVPVSLLPAMAVPRGLFEEVRALAEPFNVLVERFASDPVAIKETLAAAAKQDEFTRDLIRVYDAVLGGPRPSVARKNLAVNRSDYMMDQQSQRLLQVELNTISSSFGAQSTILAQMHRQILSKFDFLRQSHRGLWPGGSLLEESEDAASAQSRVPYQDTIGDIVDAFAAAAGEYRGSRGSALGPGGAVVLMVVQDDERNVMDQQILEQELWRRHGVRMERRTLAQVAEEATLGEADGILRLGDSREVAVSYLRAGYSPADYKGAEEWEARLMLEQSEAFKCPSIAYQLVGSKKIQQYLAEEGALERFMGKGEESASLRRCFASLWGLEDLGDPKTKEVIDHAKKNPHLYVLKPQREGGGNNLYDEKLREALEGEGDLSAYILMQRIVSPMHKSYLLRKGECVNADTLSELGIYGVYLCDNGREIINKCSGALVRTKLASSNEGGVTAGFSCLSTPILH</sequence>
<dbReference type="SUPFAM" id="SSF52440">
    <property type="entry name" value="PreATP-grasp domain"/>
    <property type="match status" value="1"/>
</dbReference>
<feature type="binding site" evidence="11">
    <location>
        <position position="407"/>
    </location>
    <ligand>
        <name>Mg(2+)</name>
        <dbReference type="ChEBI" id="CHEBI:18420"/>
    </ligand>
</feature>
<evidence type="ECO:0000256" key="4">
    <source>
        <dbReference type="ARBA" id="ARBA00022684"/>
    </source>
</evidence>
<keyword evidence="3 9" id="KW-0436">Ligase</keyword>
<keyword evidence="14" id="KW-1185">Reference proteome</keyword>
<keyword evidence="7 9" id="KW-0067">ATP-binding</keyword>
<feature type="binding site" evidence="10">
    <location>
        <begin position="434"/>
        <end position="437"/>
    </location>
    <ligand>
        <name>ATP</name>
        <dbReference type="ChEBI" id="CHEBI:30616"/>
    </ligand>
</feature>
<keyword evidence="4 9" id="KW-0317">Glutathione biosynthesis</keyword>
<keyword evidence="8 9" id="KW-0460">Magnesium</keyword>
<feature type="binding site" evidence="10">
    <location>
        <begin position="403"/>
        <end position="412"/>
    </location>
    <ligand>
        <name>ATP</name>
        <dbReference type="ChEBI" id="CHEBI:30616"/>
    </ligand>
</feature>
<dbReference type="InterPro" id="IPR014049">
    <property type="entry name" value="Glutathione_synthase_N_euk"/>
</dbReference>
<evidence type="ECO:0000256" key="3">
    <source>
        <dbReference type="ARBA" id="ARBA00022598"/>
    </source>
</evidence>
<keyword evidence="5 9" id="KW-0479">Metal-binding</keyword>
<dbReference type="InterPro" id="IPR014042">
    <property type="entry name" value="Glutathione_synthase_a-hlx"/>
</dbReference>
<dbReference type="PANTHER" id="PTHR11130">
    <property type="entry name" value="GLUTATHIONE SYNTHETASE"/>
    <property type="match status" value="1"/>
</dbReference>
<name>A0AAX4P2Y0_9CHLO</name>
<organism evidence="13 14">
    <name type="scientific">Chloropicon roscoffensis</name>
    <dbReference type="NCBI Taxonomy" id="1461544"/>
    <lineage>
        <taxon>Eukaryota</taxon>
        <taxon>Viridiplantae</taxon>
        <taxon>Chlorophyta</taxon>
        <taxon>Chloropicophyceae</taxon>
        <taxon>Chloropicales</taxon>
        <taxon>Chloropicaceae</taxon>
        <taxon>Chloropicon</taxon>
    </lineage>
</organism>
<dbReference type="InterPro" id="IPR037013">
    <property type="entry name" value="GSH-S_sub-bd_sf"/>
</dbReference>
<dbReference type="GO" id="GO:0005829">
    <property type="term" value="C:cytosol"/>
    <property type="evidence" value="ECO:0007669"/>
    <property type="project" value="TreeGrafter"/>
</dbReference>